<accession>A0ABS8GNQ2</accession>
<feature type="domain" description="Peptidase M16 C-terminal" evidence="2">
    <location>
        <begin position="692"/>
        <end position="871"/>
    </location>
</feature>
<keyword evidence="1" id="KW-1133">Transmembrane helix</keyword>
<dbReference type="InterPro" id="IPR050626">
    <property type="entry name" value="Peptidase_M16"/>
</dbReference>
<dbReference type="RefSeq" id="WP_228228416.1">
    <property type="nucleotide sequence ID" value="NZ_JAJGMW010000001.1"/>
</dbReference>
<keyword evidence="1" id="KW-0812">Transmembrane</keyword>
<dbReference type="Proteomes" id="UP001197770">
    <property type="component" value="Unassembled WGS sequence"/>
</dbReference>
<dbReference type="PANTHER" id="PTHR43690:SF17">
    <property type="entry name" value="PROTEIN YHJJ"/>
    <property type="match status" value="1"/>
</dbReference>
<proteinExistence type="predicted"/>
<comment type="caution">
    <text evidence="3">The sequence shown here is derived from an EMBL/GenBank/DDBJ whole genome shotgun (WGS) entry which is preliminary data.</text>
</comment>
<dbReference type="Gene3D" id="3.30.830.10">
    <property type="entry name" value="Metalloenzyme, LuxS/M16 peptidase-like"/>
    <property type="match status" value="3"/>
</dbReference>
<protein>
    <submittedName>
        <fullName evidence="3">Insulinase family protein</fullName>
    </submittedName>
</protein>
<dbReference type="InterPro" id="IPR011249">
    <property type="entry name" value="Metalloenz_LuxS/M16"/>
</dbReference>
<keyword evidence="4" id="KW-1185">Reference proteome</keyword>
<name>A0ABS8GNQ2_9FLAO</name>
<evidence type="ECO:0000313" key="3">
    <source>
        <dbReference type="EMBL" id="MCC4211293.1"/>
    </source>
</evidence>
<reference evidence="3 4" key="1">
    <citation type="submission" date="2021-11" db="EMBL/GenBank/DDBJ databases">
        <title>Seasonal and diel survey of microbial diversity of the Tyrrhenian coast.</title>
        <authorList>
            <person name="Gattoni G."/>
            <person name="Corral P."/>
        </authorList>
    </citation>
    <scope>NUCLEOTIDE SEQUENCE [LARGE SCALE GENOMIC DNA]</scope>
    <source>
        <strain evidence="3 4">Mr9</strain>
    </source>
</reference>
<dbReference type="SUPFAM" id="SSF63411">
    <property type="entry name" value="LuxS/MPP-like metallohydrolase"/>
    <property type="match status" value="3"/>
</dbReference>
<evidence type="ECO:0000259" key="2">
    <source>
        <dbReference type="Pfam" id="PF05193"/>
    </source>
</evidence>
<evidence type="ECO:0000256" key="1">
    <source>
        <dbReference type="SAM" id="Phobius"/>
    </source>
</evidence>
<dbReference type="Pfam" id="PF05193">
    <property type="entry name" value="Peptidase_M16_C"/>
    <property type="match status" value="2"/>
</dbReference>
<dbReference type="InterPro" id="IPR007863">
    <property type="entry name" value="Peptidase_M16_C"/>
</dbReference>
<sequence>MQDIKRLKSLNFFSLVWICFLVYSPFMYGQTEADTIETGIRSGTLDNGMRYLIHSKAAWEGQNVSMNLYVNTGYEMEQEGQTHLAHYLEHLPFAIYLDEATAKGGALLEAVRSGKYPWQGYTNVRHTCYLFLFDTVGSEIYTAELDLLSRIIGGSLKPTPENLAAEHGSFYQEYIHRNGHLGYDEERLFWNLSKVYAPAVRPEHYFDHVKGFNRDAVSSFYNDWYHPQRATLMMVGPITDLDQAAQDIEDYFGKLKATPAKKLVYPKMEYLQRPNQFIQLEQLETDEQELSETKIDLYWRNRIPPKAEPKALQQKWMYEMLYALIGDQLPQIPTTYDLHYTLGVDKSGELPALGLKLKTFTGRERGAVEEVATALNQLKKQGVDQAAYQKYRQRELNAIDQRDNNTLGAVLSTYDQRMLAEESLEFDQLALKKRWLNGLSYDTVNSELKAFLRDGPQDIGILAPKGAAVLNLNEAEFRSWLDQAKLGVGTEANEELKTKLISDSLLARLPRVPSRDLGNDTLGGQLIQLANGARVVLYPQEGAPLKLHGFRNVGASNLNKEDFIRAQLVPEWVHTSGAGAYTHFEMQRMLTDLGMIYGRALYVNQEESGIKLQAPAERLEALLQLAHLYLSAPREDPEAFTYWKEDEFLFYKNPPYGREEHDLTVLSKNDLKEVNPGLTAEERYKAVQLSTMTELKEIYQSLFQHPQEFLFLLSGDFSETEVIPLLETYLGNLRVSENQVKREEKVVSYLPKGPLKKTFRIPGILPSDLNLRLQYSYPIARDDWKAQVNLKLMREVINNRLWELRHVKKRGLYIVHVVSNSNIDMQRGNLVITLPTVVGMEQMLISDVEELVSWFKEHPISESELNAIKSRFYLMGITGKSIIDKGYRYYKWDLQLPDPEAVRAYLEVVSPGDIQSFIQEKLVPEHRYIFMGKGVPEVSN</sequence>
<feature type="domain" description="Peptidase M16 C-terminal" evidence="2">
    <location>
        <begin position="212"/>
        <end position="393"/>
    </location>
</feature>
<evidence type="ECO:0000313" key="4">
    <source>
        <dbReference type="Proteomes" id="UP001197770"/>
    </source>
</evidence>
<dbReference type="PANTHER" id="PTHR43690">
    <property type="entry name" value="NARDILYSIN"/>
    <property type="match status" value="1"/>
</dbReference>
<dbReference type="EMBL" id="JAJGMW010000001">
    <property type="protein sequence ID" value="MCC4211293.1"/>
    <property type="molecule type" value="Genomic_DNA"/>
</dbReference>
<gene>
    <name evidence="3" type="ORF">LLW17_01060</name>
</gene>
<organism evidence="3 4">
    <name type="scientific">Leeuwenhoekiella parthenopeia</name>
    <dbReference type="NCBI Taxonomy" id="2890320"/>
    <lineage>
        <taxon>Bacteria</taxon>
        <taxon>Pseudomonadati</taxon>
        <taxon>Bacteroidota</taxon>
        <taxon>Flavobacteriia</taxon>
        <taxon>Flavobacteriales</taxon>
        <taxon>Flavobacteriaceae</taxon>
        <taxon>Leeuwenhoekiella</taxon>
    </lineage>
</organism>
<keyword evidence="1" id="KW-0472">Membrane</keyword>
<feature type="transmembrane region" description="Helical" evidence="1">
    <location>
        <begin position="12"/>
        <end position="28"/>
    </location>
</feature>